<dbReference type="GeneTree" id="ENSGT01110000270616"/>
<reference evidence="4" key="2">
    <citation type="submission" date="2025-09" db="UniProtKB">
        <authorList>
            <consortium name="Ensembl"/>
        </authorList>
    </citation>
    <scope>IDENTIFICATION</scope>
</reference>
<dbReference type="Gene3D" id="2.40.50.40">
    <property type="match status" value="1"/>
</dbReference>
<evidence type="ECO:0000256" key="1">
    <source>
        <dbReference type="ARBA" id="ARBA00022514"/>
    </source>
</evidence>
<gene>
    <name evidence="4" type="primary">LOC115603142</name>
</gene>
<dbReference type="AlphaFoldDB" id="A0A672UKZ3"/>
<dbReference type="GO" id="GO:0006955">
    <property type="term" value="P:immune response"/>
    <property type="evidence" value="ECO:0007669"/>
    <property type="project" value="InterPro"/>
</dbReference>
<feature type="domain" description="Chemokine interleukin-8-like" evidence="3">
    <location>
        <begin position="29"/>
        <end position="79"/>
    </location>
</feature>
<keyword evidence="5" id="KW-1185">Reference proteome</keyword>
<keyword evidence="2" id="KW-0732">Signal</keyword>
<evidence type="ECO:0000313" key="5">
    <source>
        <dbReference type="Proteomes" id="UP000472266"/>
    </source>
</evidence>
<protein>
    <submittedName>
        <fullName evidence="4">C-C motif chemokine 5-like</fullName>
    </submittedName>
</protein>
<dbReference type="Ensembl" id="ENSSHBT00005018180.1">
    <property type="protein sequence ID" value="ENSSHBP00005015164.1"/>
    <property type="gene ID" value="ENSSHBG00005013285.1"/>
</dbReference>
<dbReference type="InterPro" id="IPR001811">
    <property type="entry name" value="Chemokine_IL8-like_dom"/>
</dbReference>
<dbReference type="GO" id="GO:0005615">
    <property type="term" value="C:extracellular space"/>
    <property type="evidence" value="ECO:0007669"/>
    <property type="project" value="UniProtKB-KW"/>
</dbReference>
<feature type="chain" id="PRO_5025346813" evidence="2">
    <location>
        <begin position="23"/>
        <end position="104"/>
    </location>
</feature>
<evidence type="ECO:0000256" key="2">
    <source>
        <dbReference type="SAM" id="SignalP"/>
    </source>
</evidence>
<dbReference type="SMART" id="SM00199">
    <property type="entry name" value="SCY"/>
    <property type="match status" value="1"/>
</dbReference>
<name>A0A672UKZ3_STRHB</name>
<sequence>MNTSAACLSIILFAALFSQASPAPIGADTTVCCFSYASRKLPQSHVKDYFYTSSKCSQPAVVYVPAPALGSGERFCQHLGSLLQIQWGQDHGGVRNHTWSKGRG</sequence>
<dbReference type="SUPFAM" id="SSF54117">
    <property type="entry name" value="Interleukin 8-like chemokines"/>
    <property type="match status" value="1"/>
</dbReference>
<evidence type="ECO:0000313" key="4">
    <source>
        <dbReference type="Ensembl" id="ENSSHBP00005015164.1"/>
    </source>
</evidence>
<proteinExistence type="predicted"/>
<evidence type="ECO:0000259" key="3">
    <source>
        <dbReference type="SMART" id="SM00199"/>
    </source>
</evidence>
<organism evidence="4 5">
    <name type="scientific">Strigops habroptila</name>
    <name type="common">Kakapo</name>
    <dbReference type="NCBI Taxonomy" id="2489341"/>
    <lineage>
        <taxon>Eukaryota</taxon>
        <taxon>Metazoa</taxon>
        <taxon>Chordata</taxon>
        <taxon>Craniata</taxon>
        <taxon>Vertebrata</taxon>
        <taxon>Euteleostomi</taxon>
        <taxon>Archelosauria</taxon>
        <taxon>Archosauria</taxon>
        <taxon>Dinosauria</taxon>
        <taxon>Saurischia</taxon>
        <taxon>Theropoda</taxon>
        <taxon>Coelurosauria</taxon>
        <taxon>Aves</taxon>
        <taxon>Neognathae</taxon>
        <taxon>Neoaves</taxon>
        <taxon>Telluraves</taxon>
        <taxon>Australaves</taxon>
        <taxon>Psittaciformes</taxon>
        <taxon>Psittacidae</taxon>
        <taxon>Strigops</taxon>
    </lineage>
</organism>
<dbReference type="InterPro" id="IPR036048">
    <property type="entry name" value="Interleukin_8-like_sf"/>
</dbReference>
<dbReference type="InParanoid" id="A0A672UKZ3"/>
<dbReference type="GO" id="GO:0008009">
    <property type="term" value="F:chemokine activity"/>
    <property type="evidence" value="ECO:0007669"/>
    <property type="project" value="InterPro"/>
</dbReference>
<reference evidence="4" key="1">
    <citation type="submission" date="2025-08" db="UniProtKB">
        <authorList>
            <consortium name="Ensembl"/>
        </authorList>
    </citation>
    <scope>IDENTIFICATION</scope>
</reference>
<dbReference type="Pfam" id="PF00048">
    <property type="entry name" value="IL8"/>
    <property type="match status" value="1"/>
</dbReference>
<keyword evidence="1" id="KW-0202">Cytokine</keyword>
<accession>A0A672UKZ3</accession>
<feature type="signal peptide" evidence="2">
    <location>
        <begin position="1"/>
        <end position="22"/>
    </location>
</feature>
<dbReference type="Proteomes" id="UP000472266">
    <property type="component" value="Unplaced"/>
</dbReference>